<dbReference type="EMBL" id="SPLM01000037">
    <property type="protein sequence ID" value="TMW65295.1"/>
    <property type="molecule type" value="Genomic_DNA"/>
</dbReference>
<reference evidence="2" key="1">
    <citation type="submission" date="2019-03" db="EMBL/GenBank/DDBJ databases">
        <title>Long read genome sequence of the mycoparasitic Pythium oligandrum ATCC 38472 isolated from sugarbeet rhizosphere.</title>
        <authorList>
            <person name="Gaulin E."/>
        </authorList>
    </citation>
    <scope>NUCLEOTIDE SEQUENCE</scope>
    <source>
        <strain evidence="2">ATCC 38472_TT</strain>
    </source>
</reference>
<accession>A0A8K1FIS0</accession>
<sequence length="93" mass="10943">MGAMELSWRYFQGFVEQNGWRLLFLLVLFFVARQKLRDLLHQRHVAQTLAQANDPQRVAVLQQETARIRQAQQARLVETLPRKKATARANKRD</sequence>
<feature type="transmembrane region" description="Helical" evidence="1">
    <location>
        <begin position="20"/>
        <end position="36"/>
    </location>
</feature>
<evidence type="ECO:0000256" key="1">
    <source>
        <dbReference type="SAM" id="Phobius"/>
    </source>
</evidence>
<protein>
    <submittedName>
        <fullName evidence="2">Uncharacterized protein</fullName>
    </submittedName>
</protein>
<dbReference type="Proteomes" id="UP000794436">
    <property type="component" value="Unassembled WGS sequence"/>
</dbReference>
<dbReference type="OrthoDB" id="165773at2759"/>
<keyword evidence="1" id="KW-0472">Membrane</keyword>
<proteinExistence type="predicted"/>
<evidence type="ECO:0000313" key="2">
    <source>
        <dbReference type="EMBL" id="TMW65295.1"/>
    </source>
</evidence>
<name>A0A8K1FIS0_PYTOL</name>
<keyword evidence="1" id="KW-1133">Transmembrane helix</keyword>
<keyword evidence="1" id="KW-0812">Transmembrane</keyword>
<dbReference type="AlphaFoldDB" id="A0A8K1FIS0"/>
<organism evidence="2 3">
    <name type="scientific">Pythium oligandrum</name>
    <name type="common">Mycoparasitic fungus</name>
    <dbReference type="NCBI Taxonomy" id="41045"/>
    <lineage>
        <taxon>Eukaryota</taxon>
        <taxon>Sar</taxon>
        <taxon>Stramenopiles</taxon>
        <taxon>Oomycota</taxon>
        <taxon>Peronosporomycetes</taxon>
        <taxon>Pythiales</taxon>
        <taxon>Pythiaceae</taxon>
        <taxon>Pythium</taxon>
    </lineage>
</organism>
<keyword evidence="3" id="KW-1185">Reference proteome</keyword>
<evidence type="ECO:0000313" key="3">
    <source>
        <dbReference type="Proteomes" id="UP000794436"/>
    </source>
</evidence>
<comment type="caution">
    <text evidence="2">The sequence shown here is derived from an EMBL/GenBank/DDBJ whole genome shotgun (WGS) entry which is preliminary data.</text>
</comment>
<gene>
    <name evidence="2" type="ORF">Poli38472_007937</name>
</gene>